<dbReference type="InterPro" id="IPR016032">
    <property type="entry name" value="Sig_transdc_resp-reg_C-effctor"/>
</dbReference>
<proteinExistence type="predicted"/>
<dbReference type="PROSITE" id="PS00622">
    <property type="entry name" value="HTH_LUXR_1"/>
    <property type="match status" value="1"/>
</dbReference>
<dbReference type="SMART" id="SM00421">
    <property type="entry name" value="HTH_LUXR"/>
    <property type="match status" value="1"/>
</dbReference>
<feature type="modified residue" description="4-aspartylphosphate" evidence="5">
    <location>
        <position position="70"/>
    </location>
</feature>
<reference evidence="8 9" key="1">
    <citation type="submission" date="2024-09" db="EMBL/GenBank/DDBJ databases">
        <authorList>
            <person name="Sun Q."/>
            <person name="Mori K."/>
        </authorList>
    </citation>
    <scope>NUCLEOTIDE SEQUENCE [LARGE SCALE GENOMIC DNA]</scope>
    <source>
        <strain evidence="8 9">NCAIM B.02604</strain>
    </source>
</reference>
<sequence>MSADTSTEPTQQLRLLLVDDHPVVRAGLTAMFAQHPGFVVADEAADGGAALASVDRHHALGEPFDVVLMDLQMPGGMDGVQATTQLRKKYPQLPVLILTTYDTDADISAALAAGAAGYLLKDASFTDLCDAVLAAVAGEKVLAPEVAARLNAQPDPDELSEREKQILGELEFGYTNKQIGAKLFISEATVKTHLAHIYRKLGAVNRAQAIAIGQRLGIISTR</sequence>
<keyword evidence="2" id="KW-0805">Transcription regulation</keyword>
<dbReference type="CDD" id="cd17535">
    <property type="entry name" value="REC_NarL-like"/>
    <property type="match status" value="1"/>
</dbReference>
<dbReference type="InterPro" id="IPR039420">
    <property type="entry name" value="WalR-like"/>
</dbReference>
<dbReference type="Gene3D" id="3.40.50.2300">
    <property type="match status" value="1"/>
</dbReference>
<dbReference type="SUPFAM" id="SSF46894">
    <property type="entry name" value="C-terminal effector domain of the bipartite response regulators"/>
    <property type="match status" value="1"/>
</dbReference>
<dbReference type="Proteomes" id="UP001589862">
    <property type="component" value="Unassembled WGS sequence"/>
</dbReference>
<dbReference type="InterPro" id="IPR058245">
    <property type="entry name" value="NreC/VraR/RcsB-like_REC"/>
</dbReference>
<dbReference type="SUPFAM" id="SSF52172">
    <property type="entry name" value="CheY-like"/>
    <property type="match status" value="1"/>
</dbReference>
<dbReference type="InterPro" id="IPR001789">
    <property type="entry name" value="Sig_transdc_resp-reg_receiver"/>
</dbReference>
<dbReference type="PANTHER" id="PTHR43214:SF24">
    <property type="entry name" value="TRANSCRIPTIONAL REGULATORY PROTEIN NARL-RELATED"/>
    <property type="match status" value="1"/>
</dbReference>
<dbReference type="PROSITE" id="PS50110">
    <property type="entry name" value="RESPONSE_REGULATORY"/>
    <property type="match status" value="1"/>
</dbReference>
<evidence type="ECO:0000313" key="8">
    <source>
        <dbReference type="EMBL" id="MFC0581503.1"/>
    </source>
</evidence>
<keyword evidence="4" id="KW-0804">Transcription</keyword>
<dbReference type="RefSeq" id="WP_377458189.1">
    <property type="nucleotide sequence ID" value="NZ_JBHLUB010000004.1"/>
</dbReference>
<dbReference type="InterPro" id="IPR000792">
    <property type="entry name" value="Tscrpt_reg_LuxR_C"/>
</dbReference>
<accession>A0ABV6P8P2</accession>
<protein>
    <submittedName>
        <fullName evidence="8">Response regulator transcription factor</fullName>
    </submittedName>
</protein>
<evidence type="ECO:0000256" key="2">
    <source>
        <dbReference type="ARBA" id="ARBA00023015"/>
    </source>
</evidence>
<keyword evidence="9" id="KW-1185">Reference proteome</keyword>
<comment type="caution">
    <text evidence="8">The sequence shown here is derived from an EMBL/GenBank/DDBJ whole genome shotgun (WGS) entry which is preliminary data.</text>
</comment>
<feature type="domain" description="Response regulatory" evidence="7">
    <location>
        <begin position="14"/>
        <end position="136"/>
    </location>
</feature>
<dbReference type="Pfam" id="PF00196">
    <property type="entry name" value="GerE"/>
    <property type="match status" value="1"/>
</dbReference>
<evidence type="ECO:0000313" key="9">
    <source>
        <dbReference type="Proteomes" id="UP001589862"/>
    </source>
</evidence>
<evidence type="ECO:0000259" key="7">
    <source>
        <dbReference type="PROSITE" id="PS50110"/>
    </source>
</evidence>
<dbReference type="Pfam" id="PF00072">
    <property type="entry name" value="Response_reg"/>
    <property type="match status" value="1"/>
</dbReference>
<gene>
    <name evidence="8" type="ORF">ACFFFR_03730</name>
</gene>
<evidence type="ECO:0000256" key="3">
    <source>
        <dbReference type="ARBA" id="ARBA00023125"/>
    </source>
</evidence>
<dbReference type="CDD" id="cd06170">
    <property type="entry name" value="LuxR_C_like"/>
    <property type="match status" value="1"/>
</dbReference>
<evidence type="ECO:0000259" key="6">
    <source>
        <dbReference type="PROSITE" id="PS50043"/>
    </source>
</evidence>
<evidence type="ECO:0000256" key="1">
    <source>
        <dbReference type="ARBA" id="ARBA00022553"/>
    </source>
</evidence>
<evidence type="ECO:0000256" key="5">
    <source>
        <dbReference type="PROSITE-ProRule" id="PRU00169"/>
    </source>
</evidence>
<dbReference type="EMBL" id="JBHLUB010000004">
    <property type="protein sequence ID" value="MFC0581503.1"/>
    <property type="molecule type" value="Genomic_DNA"/>
</dbReference>
<dbReference type="PROSITE" id="PS50043">
    <property type="entry name" value="HTH_LUXR_2"/>
    <property type="match status" value="1"/>
</dbReference>
<evidence type="ECO:0000256" key="4">
    <source>
        <dbReference type="ARBA" id="ARBA00023163"/>
    </source>
</evidence>
<organism evidence="8 9">
    <name type="scientific">Micrococcoides hystricis</name>
    <dbReference type="NCBI Taxonomy" id="1572761"/>
    <lineage>
        <taxon>Bacteria</taxon>
        <taxon>Bacillati</taxon>
        <taxon>Actinomycetota</taxon>
        <taxon>Actinomycetes</taxon>
        <taxon>Micrococcales</taxon>
        <taxon>Micrococcaceae</taxon>
        <taxon>Micrococcoides</taxon>
    </lineage>
</organism>
<keyword evidence="1 5" id="KW-0597">Phosphoprotein</keyword>
<name>A0ABV6P8P2_9MICC</name>
<feature type="domain" description="HTH luxR-type" evidence="6">
    <location>
        <begin position="152"/>
        <end position="217"/>
    </location>
</feature>
<dbReference type="PRINTS" id="PR00038">
    <property type="entry name" value="HTHLUXR"/>
</dbReference>
<dbReference type="SMART" id="SM00448">
    <property type="entry name" value="REC"/>
    <property type="match status" value="1"/>
</dbReference>
<dbReference type="InterPro" id="IPR011006">
    <property type="entry name" value="CheY-like_superfamily"/>
</dbReference>
<dbReference type="PANTHER" id="PTHR43214">
    <property type="entry name" value="TWO-COMPONENT RESPONSE REGULATOR"/>
    <property type="match status" value="1"/>
</dbReference>
<keyword evidence="3" id="KW-0238">DNA-binding</keyword>